<dbReference type="AlphaFoldDB" id="A0A9J6G950"/>
<accession>A0A9J6G950</accession>
<comment type="caution">
    <text evidence="1">The sequence shown here is derived from an EMBL/GenBank/DDBJ whole genome shotgun (WGS) entry which is preliminary data.</text>
</comment>
<dbReference type="OrthoDB" id="9996331at2759"/>
<proteinExistence type="predicted"/>
<evidence type="ECO:0000313" key="1">
    <source>
        <dbReference type="EMBL" id="KAH9371978.1"/>
    </source>
</evidence>
<dbReference type="Proteomes" id="UP000821853">
    <property type="component" value="Chromosome 3"/>
</dbReference>
<name>A0A9J6G950_HAELO</name>
<protein>
    <submittedName>
        <fullName evidence="1">Uncharacterized protein</fullName>
    </submittedName>
</protein>
<dbReference type="EMBL" id="JABSTR010000005">
    <property type="protein sequence ID" value="KAH9371978.1"/>
    <property type="molecule type" value="Genomic_DNA"/>
</dbReference>
<gene>
    <name evidence="1" type="ORF">HPB48_000040</name>
</gene>
<dbReference type="VEuPathDB" id="VectorBase:HLOH_042257"/>
<evidence type="ECO:0000313" key="2">
    <source>
        <dbReference type="Proteomes" id="UP000821853"/>
    </source>
</evidence>
<reference evidence="1 2" key="1">
    <citation type="journal article" date="2020" name="Cell">
        <title>Large-Scale Comparative Analyses of Tick Genomes Elucidate Their Genetic Diversity and Vector Capacities.</title>
        <authorList>
            <consortium name="Tick Genome and Microbiome Consortium (TIGMIC)"/>
            <person name="Jia N."/>
            <person name="Wang J."/>
            <person name="Shi W."/>
            <person name="Du L."/>
            <person name="Sun Y."/>
            <person name="Zhan W."/>
            <person name="Jiang J.F."/>
            <person name="Wang Q."/>
            <person name="Zhang B."/>
            <person name="Ji P."/>
            <person name="Bell-Sakyi L."/>
            <person name="Cui X.M."/>
            <person name="Yuan T.T."/>
            <person name="Jiang B.G."/>
            <person name="Yang W.F."/>
            <person name="Lam T.T."/>
            <person name="Chang Q.C."/>
            <person name="Ding S.J."/>
            <person name="Wang X.J."/>
            <person name="Zhu J.G."/>
            <person name="Ruan X.D."/>
            <person name="Zhao L."/>
            <person name="Wei J.T."/>
            <person name="Ye R.Z."/>
            <person name="Que T.C."/>
            <person name="Du C.H."/>
            <person name="Zhou Y.H."/>
            <person name="Cheng J.X."/>
            <person name="Dai P.F."/>
            <person name="Guo W.B."/>
            <person name="Han X.H."/>
            <person name="Huang E.J."/>
            <person name="Li L.F."/>
            <person name="Wei W."/>
            <person name="Gao Y.C."/>
            <person name="Liu J.Z."/>
            <person name="Shao H.Z."/>
            <person name="Wang X."/>
            <person name="Wang C.C."/>
            <person name="Yang T.C."/>
            <person name="Huo Q.B."/>
            <person name="Li W."/>
            <person name="Chen H.Y."/>
            <person name="Chen S.E."/>
            <person name="Zhou L.G."/>
            <person name="Ni X.B."/>
            <person name="Tian J.H."/>
            <person name="Sheng Y."/>
            <person name="Liu T."/>
            <person name="Pan Y.S."/>
            <person name="Xia L.Y."/>
            <person name="Li J."/>
            <person name="Zhao F."/>
            <person name="Cao W.C."/>
        </authorList>
    </citation>
    <scope>NUCLEOTIDE SEQUENCE [LARGE SCALE GENOMIC DNA]</scope>
    <source>
        <strain evidence="1">HaeL-2018</strain>
    </source>
</reference>
<keyword evidence="2" id="KW-1185">Reference proteome</keyword>
<sequence>MVRRRIHPATADLMWTAIIGGWKQISGDTAFVSALYQTLPCRIEAVMIGAPDELMESPMADDNVIRLSWYQGLTAKAFFYLVQDEGYASRLAEDTFNLENDIALALLAIISWLSPPPSLDVLLLDHSGTCAMASSFAARLLPAGWAAAAVLAVRSACGGASEVL</sequence>
<organism evidence="1 2">
    <name type="scientific">Haemaphysalis longicornis</name>
    <name type="common">Bush tick</name>
    <dbReference type="NCBI Taxonomy" id="44386"/>
    <lineage>
        <taxon>Eukaryota</taxon>
        <taxon>Metazoa</taxon>
        <taxon>Ecdysozoa</taxon>
        <taxon>Arthropoda</taxon>
        <taxon>Chelicerata</taxon>
        <taxon>Arachnida</taxon>
        <taxon>Acari</taxon>
        <taxon>Parasitiformes</taxon>
        <taxon>Ixodida</taxon>
        <taxon>Ixodoidea</taxon>
        <taxon>Ixodidae</taxon>
        <taxon>Haemaphysalinae</taxon>
        <taxon>Haemaphysalis</taxon>
    </lineage>
</organism>